<keyword evidence="1" id="KW-1133">Transmembrane helix</keyword>
<feature type="transmembrane region" description="Helical" evidence="1">
    <location>
        <begin position="85"/>
        <end position="109"/>
    </location>
</feature>
<proteinExistence type="predicted"/>
<keyword evidence="1" id="KW-0812">Transmembrane</keyword>
<dbReference type="PANTHER" id="PTHR37305:SF1">
    <property type="entry name" value="MEMBRANE PROTEIN"/>
    <property type="match status" value="1"/>
</dbReference>
<comment type="caution">
    <text evidence="2">The sequence shown here is derived from an EMBL/GenBank/DDBJ whole genome shotgun (WGS) entry which is preliminary data.</text>
</comment>
<protein>
    <recommendedName>
        <fullName evidence="4">ABC transporter permease</fullName>
    </recommendedName>
</protein>
<feature type="transmembrane region" description="Helical" evidence="1">
    <location>
        <begin position="204"/>
        <end position="225"/>
    </location>
</feature>
<evidence type="ECO:0008006" key="4">
    <source>
        <dbReference type="Google" id="ProtNLM"/>
    </source>
</evidence>
<reference evidence="3" key="1">
    <citation type="journal article" date="2019" name="Int. J. Syst. Evol. Microbiol.">
        <title>The Global Catalogue of Microorganisms (GCM) 10K type strain sequencing project: providing services to taxonomists for standard genome sequencing and annotation.</title>
        <authorList>
            <consortium name="The Broad Institute Genomics Platform"/>
            <consortium name="The Broad Institute Genome Sequencing Center for Infectious Disease"/>
            <person name="Wu L."/>
            <person name="Ma J."/>
        </authorList>
    </citation>
    <scope>NUCLEOTIDE SEQUENCE [LARGE SCALE GENOMIC DNA]</scope>
    <source>
        <strain evidence="3">JCM 17441</strain>
    </source>
</reference>
<dbReference type="RefSeq" id="WP_345121290.1">
    <property type="nucleotide sequence ID" value="NZ_BAABAT010000002.1"/>
</dbReference>
<dbReference type="PANTHER" id="PTHR37305">
    <property type="entry name" value="INTEGRAL MEMBRANE PROTEIN-RELATED"/>
    <property type="match status" value="1"/>
</dbReference>
<organism evidence="2 3">
    <name type="scientific">Dactylosporangium darangshiense</name>
    <dbReference type="NCBI Taxonomy" id="579108"/>
    <lineage>
        <taxon>Bacteria</taxon>
        <taxon>Bacillati</taxon>
        <taxon>Actinomycetota</taxon>
        <taxon>Actinomycetes</taxon>
        <taxon>Micromonosporales</taxon>
        <taxon>Micromonosporaceae</taxon>
        <taxon>Dactylosporangium</taxon>
    </lineage>
</organism>
<gene>
    <name evidence="2" type="ORF">GCM10022255_007870</name>
</gene>
<feature type="transmembrane region" description="Helical" evidence="1">
    <location>
        <begin position="17"/>
        <end position="38"/>
    </location>
</feature>
<feature type="transmembrane region" description="Helical" evidence="1">
    <location>
        <begin position="267"/>
        <end position="288"/>
    </location>
</feature>
<dbReference type="Proteomes" id="UP001500620">
    <property type="component" value="Unassembled WGS sequence"/>
</dbReference>
<dbReference type="Pfam" id="PF12679">
    <property type="entry name" value="ABC2_membrane_2"/>
    <property type="match status" value="1"/>
</dbReference>
<evidence type="ECO:0000313" key="3">
    <source>
        <dbReference type="Proteomes" id="UP001500620"/>
    </source>
</evidence>
<sequence length="294" mass="31284">MTRLVQAELFKLRTTSLWWLFAAATLLSTGVMLAVDLVQAHELLQPFDQFVALHAHGRTVAQMPPEFLNRLRGEWQLGHSAVTQAATIFTAGQFIGVLLTCLLGVVLITGEYHQQTATTTFLLTPHRGAVVAAKLVTAVILAALSWLASTVLALAVGAIFLSSEGYGTQLGHWGVVRAVLLNLAAYAIWAVFGVGFGALVRSQLTATVAATVLYLVGAAAASGVFDLLYTYVIKKDWILSAQVIVPSVASTIMISPTKTFDQSPPQWVGAAILLGYGALTALAGTALLRRRDIA</sequence>
<keyword evidence="1" id="KW-0472">Membrane</keyword>
<keyword evidence="3" id="KW-1185">Reference proteome</keyword>
<evidence type="ECO:0000256" key="1">
    <source>
        <dbReference type="SAM" id="Phobius"/>
    </source>
</evidence>
<accession>A0ABP8CX91</accession>
<dbReference type="EMBL" id="BAABAT010000002">
    <property type="protein sequence ID" value="GAA4244514.1"/>
    <property type="molecule type" value="Genomic_DNA"/>
</dbReference>
<feature type="transmembrane region" description="Helical" evidence="1">
    <location>
        <begin position="174"/>
        <end position="198"/>
    </location>
</feature>
<name>A0ABP8CX91_9ACTN</name>
<feature type="transmembrane region" description="Helical" evidence="1">
    <location>
        <begin position="129"/>
        <end position="162"/>
    </location>
</feature>
<evidence type="ECO:0000313" key="2">
    <source>
        <dbReference type="EMBL" id="GAA4244514.1"/>
    </source>
</evidence>